<evidence type="ECO:0000313" key="2">
    <source>
        <dbReference type="Proteomes" id="UP000439752"/>
    </source>
</evidence>
<keyword evidence="2" id="KW-1185">Reference proteome</keyword>
<accession>A0A653IB24</accession>
<organism evidence="1 2">
    <name type="scientific">Exiguobacterium oxidotolerans</name>
    <dbReference type="NCBI Taxonomy" id="223958"/>
    <lineage>
        <taxon>Bacteria</taxon>
        <taxon>Bacillati</taxon>
        <taxon>Bacillota</taxon>
        <taxon>Bacilli</taxon>
        <taxon>Bacillales</taxon>
        <taxon>Bacillales Family XII. Incertae Sedis</taxon>
        <taxon>Exiguobacterium</taxon>
    </lineage>
</organism>
<dbReference type="EMBL" id="CABWKQ010000020">
    <property type="protein sequence ID" value="VWX36277.1"/>
    <property type="molecule type" value="Genomic_DNA"/>
</dbReference>
<protein>
    <submittedName>
        <fullName evidence="1">Uncharacterized protein</fullName>
    </submittedName>
</protein>
<gene>
    <name evidence="1" type="ORF">EXIGUO9Y_270223</name>
</gene>
<proteinExistence type="predicted"/>
<sequence length="40" mass="4876">MKTDFRTLYDKDCNITKKQEQEFSLKNHCFSFINTKKDQT</sequence>
<dbReference type="AlphaFoldDB" id="A0A653IB24"/>
<reference evidence="1 2" key="1">
    <citation type="submission" date="2019-10" db="EMBL/GenBank/DDBJ databases">
        <authorList>
            <person name="Karimi E."/>
        </authorList>
    </citation>
    <scope>NUCLEOTIDE SEQUENCE [LARGE SCALE GENOMIC DNA]</scope>
    <source>
        <strain evidence="1">Exiguobacterium sp. 9Y</strain>
    </source>
</reference>
<evidence type="ECO:0000313" key="1">
    <source>
        <dbReference type="EMBL" id="VWX36277.1"/>
    </source>
</evidence>
<name>A0A653IB24_9BACL</name>
<dbReference type="Proteomes" id="UP000439752">
    <property type="component" value="Unassembled WGS sequence"/>
</dbReference>